<evidence type="ECO:0000256" key="1">
    <source>
        <dbReference type="SAM" id="Phobius"/>
    </source>
</evidence>
<evidence type="ECO:0000313" key="2">
    <source>
        <dbReference type="EMBL" id="MBD2739215.1"/>
    </source>
</evidence>
<organism evidence="2 3">
    <name type="scientific">Nostoc paludosum FACHB-159</name>
    <dbReference type="NCBI Taxonomy" id="2692908"/>
    <lineage>
        <taxon>Bacteria</taxon>
        <taxon>Bacillati</taxon>
        <taxon>Cyanobacteriota</taxon>
        <taxon>Cyanophyceae</taxon>
        <taxon>Nostocales</taxon>
        <taxon>Nostocaceae</taxon>
        <taxon>Nostoc</taxon>
    </lineage>
</organism>
<proteinExistence type="predicted"/>
<comment type="caution">
    <text evidence="2">The sequence shown here is derived from an EMBL/GenBank/DDBJ whole genome shotgun (WGS) entry which is preliminary data.</text>
</comment>
<name>A0ABR8KM66_9NOSO</name>
<dbReference type="Proteomes" id="UP000637383">
    <property type="component" value="Unassembled WGS sequence"/>
</dbReference>
<sequence>MLKFKSKMNFRQVIAITTSLVLSGTALYTRPVNANPAVLAPAAFCAGTAGVGCVLVGVAIIGGTVYYIWQSTDGKHYAADANGQINNSEKLVGTQKPLQSRAISGIEAAKLGDAHWANSVADCYKIAKRIGKTLKRHHIAVGGGYWCIFPGEQTSFGDNR</sequence>
<gene>
    <name evidence="2" type="ORF">H6H03_36055</name>
</gene>
<feature type="transmembrane region" description="Helical" evidence="1">
    <location>
        <begin position="39"/>
        <end position="69"/>
    </location>
</feature>
<reference evidence="2 3" key="1">
    <citation type="journal article" date="2020" name="ISME J.">
        <title>Comparative genomics reveals insights into cyanobacterial evolution and habitat adaptation.</title>
        <authorList>
            <person name="Chen M.Y."/>
            <person name="Teng W.K."/>
            <person name="Zhao L."/>
            <person name="Hu C.X."/>
            <person name="Zhou Y.K."/>
            <person name="Han B.P."/>
            <person name="Song L.R."/>
            <person name="Shu W.S."/>
        </authorList>
    </citation>
    <scope>NUCLEOTIDE SEQUENCE [LARGE SCALE GENOMIC DNA]</scope>
    <source>
        <strain evidence="2 3">FACHB-159</strain>
    </source>
</reference>
<keyword evidence="3" id="KW-1185">Reference proteome</keyword>
<keyword evidence="1" id="KW-0812">Transmembrane</keyword>
<keyword evidence="1" id="KW-0472">Membrane</keyword>
<dbReference type="EMBL" id="JACJTU010000074">
    <property type="protein sequence ID" value="MBD2739215.1"/>
    <property type="molecule type" value="Genomic_DNA"/>
</dbReference>
<accession>A0ABR8KM66</accession>
<evidence type="ECO:0000313" key="3">
    <source>
        <dbReference type="Proteomes" id="UP000637383"/>
    </source>
</evidence>
<keyword evidence="1" id="KW-1133">Transmembrane helix</keyword>
<protein>
    <submittedName>
        <fullName evidence="2">Uncharacterized protein</fullName>
    </submittedName>
</protein>